<gene>
    <name evidence="5" type="ORF">B0T25DRAFT_466975</name>
</gene>
<evidence type="ECO:0000313" key="5">
    <source>
        <dbReference type="EMBL" id="KAK3339850.1"/>
    </source>
</evidence>
<dbReference type="SUPFAM" id="SSF56601">
    <property type="entry name" value="beta-lactamase/transpeptidase-like"/>
    <property type="match status" value="1"/>
</dbReference>
<keyword evidence="2" id="KW-0732">Signal</keyword>
<feature type="chain" id="PRO_5042486782" evidence="2">
    <location>
        <begin position="19"/>
        <end position="595"/>
    </location>
</feature>
<comment type="similarity">
    <text evidence="1">Belongs to the beta-lactamase family.</text>
</comment>
<dbReference type="PANTHER" id="PTHR22935:SF95">
    <property type="entry name" value="BETA-LACTAMASE-LIKE 1-RELATED"/>
    <property type="match status" value="1"/>
</dbReference>
<evidence type="ECO:0000313" key="6">
    <source>
        <dbReference type="Proteomes" id="UP001275084"/>
    </source>
</evidence>
<keyword evidence="6" id="KW-1185">Reference proteome</keyword>
<name>A0AAJ0H5F1_9PEZI</name>
<feature type="domain" description="Beta-lactamase-related" evidence="3">
    <location>
        <begin position="89"/>
        <end position="405"/>
    </location>
</feature>
<accession>A0AAJ0H5F1</accession>
<dbReference type="AlphaFoldDB" id="A0AAJ0H5F1"/>
<protein>
    <submittedName>
        <fullName evidence="5">Beta-lactamase/transpeptidase-like protein</fullName>
    </submittedName>
</protein>
<dbReference type="Proteomes" id="UP001275084">
    <property type="component" value="Unassembled WGS sequence"/>
</dbReference>
<dbReference type="InterPro" id="IPR058664">
    <property type="entry name" value="ARB_00930-like_C"/>
</dbReference>
<dbReference type="InterPro" id="IPR001466">
    <property type="entry name" value="Beta-lactam-related"/>
</dbReference>
<dbReference type="PANTHER" id="PTHR22935">
    <property type="entry name" value="PENICILLIN-BINDING PROTEIN"/>
    <property type="match status" value="1"/>
</dbReference>
<evidence type="ECO:0000259" key="4">
    <source>
        <dbReference type="Pfam" id="PF26335"/>
    </source>
</evidence>
<organism evidence="5 6">
    <name type="scientific">Lasiosphaeria hispida</name>
    <dbReference type="NCBI Taxonomy" id="260671"/>
    <lineage>
        <taxon>Eukaryota</taxon>
        <taxon>Fungi</taxon>
        <taxon>Dikarya</taxon>
        <taxon>Ascomycota</taxon>
        <taxon>Pezizomycotina</taxon>
        <taxon>Sordariomycetes</taxon>
        <taxon>Sordariomycetidae</taxon>
        <taxon>Sordariales</taxon>
        <taxon>Lasiosphaeriaceae</taxon>
        <taxon>Lasiosphaeria</taxon>
    </lineage>
</organism>
<dbReference type="InterPro" id="IPR051478">
    <property type="entry name" value="Beta-lactamase-like_AB/R"/>
</dbReference>
<feature type="signal peptide" evidence="2">
    <location>
        <begin position="1"/>
        <end position="18"/>
    </location>
</feature>
<dbReference type="EMBL" id="JAUIQD010000009">
    <property type="protein sequence ID" value="KAK3339850.1"/>
    <property type="molecule type" value="Genomic_DNA"/>
</dbReference>
<dbReference type="Pfam" id="PF26335">
    <property type="entry name" value="ARB_00930_C"/>
    <property type="match status" value="1"/>
</dbReference>
<reference evidence="5" key="1">
    <citation type="journal article" date="2023" name="Mol. Phylogenet. Evol.">
        <title>Genome-scale phylogeny and comparative genomics of the fungal order Sordariales.</title>
        <authorList>
            <person name="Hensen N."/>
            <person name="Bonometti L."/>
            <person name="Westerberg I."/>
            <person name="Brannstrom I.O."/>
            <person name="Guillou S."/>
            <person name="Cros-Aarteil S."/>
            <person name="Calhoun S."/>
            <person name="Haridas S."/>
            <person name="Kuo A."/>
            <person name="Mondo S."/>
            <person name="Pangilinan J."/>
            <person name="Riley R."/>
            <person name="LaButti K."/>
            <person name="Andreopoulos B."/>
            <person name="Lipzen A."/>
            <person name="Chen C."/>
            <person name="Yan M."/>
            <person name="Daum C."/>
            <person name="Ng V."/>
            <person name="Clum A."/>
            <person name="Steindorff A."/>
            <person name="Ohm R.A."/>
            <person name="Martin F."/>
            <person name="Silar P."/>
            <person name="Natvig D.O."/>
            <person name="Lalanne C."/>
            <person name="Gautier V."/>
            <person name="Ament-Velasquez S.L."/>
            <person name="Kruys A."/>
            <person name="Hutchinson M.I."/>
            <person name="Powell A.J."/>
            <person name="Barry K."/>
            <person name="Miller A.N."/>
            <person name="Grigoriev I.V."/>
            <person name="Debuchy R."/>
            <person name="Gladieux P."/>
            <person name="Hiltunen Thoren M."/>
            <person name="Johannesson H."/>
        </authorList>
    </citation>
    <scope>NUCLEOTIDE SEQUENCE</scope>
    <source>
        <strain evidence="5">CBS 955.72</strain>
    </source>
</reference>
<sequence length="595" mass="64852">MQLSKLLAILPAVELALGCHPEGPPVPRPRQLKQSRRFQDALSGLATLFDDALTSKIKAGFDVQNISFSIGITSFDQPQSDLLVWEYHHLSPANVNGTKSVDRHSQYLIGSISKVITDTLLLRSGINYDDAVTKYLPSLANKESLTNWGDITLRSLAGQVAGIVPNYGFSEFYYLKDYFEYLGFPLLTNNSYPECGVTAMDTGGCNREQLLRGMLISDPVAPPQTRPVYSNIAFTLLAYAVETYTGKSYSQLIRELSLALNMPSTRPSPGDDTLAVVPAVPNNWGSDYGDGVAGGGLVSTLADLSSYMHAILNKSPALSTPTKIRAWLKPHTFTGATGFQGSPWEIFRPNPAFLFPKTYNATSHTGGHTVTITGKDGVAYNYRSRISLLETYGLGLTILTAGDQSALPILFNAVISTLIPAIDAAALEQAAEHYAGVYTQNTPSSNATATATVAMDGPSLRLTNLTLNGKDILFGLDEIWKYSLSPLLAAEMAKTTGIYRIYPAEIYREATWDGRKVVKEDWRFEWGLEENAGAETDLPGRGISEGECKSWKLVDWLYYGGQSVDRFVFVKDGETGEVVGMEVPFLRTGVLERGG</sequence>
<proteinExistence type="inferred from homology"/>
<feature type="domain" description="Beta-lactamase-like ARB-00930-like C-terminal" evidence="4">
    <location>
        <begin position="427"/>
        <end position="590"/>
    </location>
</feature>
<dbReference type="Gene3D" id="3.40.710.10">
    <property type="entry name" value="DD-peptidase/beta-lactamase superfamily"/>
    <property type="match status" value="1"/>
</dbReference>
<evidence type="ECO:0000259" key="3">
    <source>
        <dbReference type="Pfam" id="PF00144"/>
    </source>
</evidence>
<evidence type="ECO:0000256" key="2">
    <source>
        <dbReference type="SAM" id="SignalP"/>
    </source>
</evidence>
<evidence type="ECO:0000256" key="1">
    <source>
        <dbReference type="ARBA" id="ARBA00038473"/>
    </source>
</evidence>
<dbReference type="Pfam" id="PF00144">
    <property type="entry name" value="Beta-lactamase"/>
    <property type="match status" value="1"/>
</dbReference>
<dbReference type="InterPro" id="IPR012338">
    <property type="entry name" value="Beta-lactam/transpept-like"/>
</dbReference>
<comment type="caution">
    <text evidence="5">The sequence shown here is derived from an EMBL/GenBank/DDBJ whole genome shotgun (WGS) entry which is preliminary data.</text>
</comment>
<reference evidence="5" key="2">
    <citation type="submission" date="2023-06" db="EMBL/GenBank/DDBJ databases">
        <authorList>
            <consortium name="Lawrence Berkeley National Laboratory"/>
            <person name="Haridas S."/>
            <person name="Hensen N."/>
            <person name="Bonometti L."/>
            <person name="Westerberg I."/>
            <person name="Brannstrom I.O."/>
            <person name="Guillou S."/>
            <person name="Cros-Aarteil S."/>
            <person name="Calhoun S."/>
            <person name="Kuo A."/>
            <person name="Mondo S."/>
            <person name="Pangilinan J."/>
            <person name="Riley R."/>
            <person name="Labutti K."/>
            <person name="Andreopoulos B."/>
            <person name="Lipzen A."/>
            <person name="Chen C."/>
            <person name="Yanf M."/>
            <person name="Daum C."/>
            <person name="Ng V."/>
            <person name="Clum A."/>
            <person name="Steindorff A."/>
            <person name="Ohm R."/>
            <person name="Martin F."/>
            <person name="Silar P."/>
            <person name="Natvig D."/>
            <person name="Lalanne C."/>
            <person name="Gautier V."/>
            <person name="Ament-Velasquez S.L."/>
            <person name="Kruys A."/>
            <person name="Hutchinson M.I."/>
            <person name="Powell A.J."/>
            <person name="Barry K."/>
            <person name="Miller A.N."/>
            <person name="Grigoriev I.V."/>
            <person name="Debuchy R."/>
            <person name="Gladieux P."/>
            <person name="Thoren M.H."/>
            <person name="Johannesson H."/>
        </authorList>
    </citation>
    <scope>NUCLEOTIDE SEQUENCE</scope>
    <source>
        <strain evidence="5">CBS 955.72</strain>
    </source>
</reference>